<dbReference type="NCBIfam" id="TIGR01128">
    <property type="entry name" value="holA"/>
    <property type="match status" value="1"/>
</dbReference>
<dbReference type="EMBL" id="JAUSVR010000005">
    <property type="protein sequence ID" value="MDQ0511179.1"/>
    <property type="molecule type" value="Genomic_DNA"/>
</dbReference>
<dbReference type="InterPro" id="IPR005790">
    <property type="entry name" value="DNA_polIII_delta"/>
</dbReference>
<dbReference type="Proteomes" id="UP001235094">
    <property type="component" value="Unassembled WGS sequence"/>
</dbReference>
<evidence type="ECO:0000256" key="5">
    <source>
        <dbReference type="ARBA" id="ARBA00022932"/>
    </source>
</evidence>
<keyword evidence="3 8" id="KW-0548">Nucleotidyltransferase</keyword>
<dbReference type="PANTHER" id="PTHR34388:SF1">
    <property type="entry name" value="DNA POLYMERASE III SUBUNIT DELTA"/>
    <property type="match status" value="1"/>
</dbReference>
<dbReference type="InterPro" id="IPR027417">
    <property type="entry name" value="P-loop_NTPase"/>
</dbReference>
<dbReference type="Gene3D" id="1.10.8.60">
    <property type="match status" value="1"/>
</dbReference>
<dbReference type="PANTHER" id="PTHR34388">
    <property type="entry name" value="DNA POLYMERASE III SUBUNIT DELTA"/>
    <property type="match status" value="1"/>
</dbReference>
<dbReference type="EC" id="2.7.7.7" evidence="1"/>
<dbReference type="SUPFAM" id="SSF52540">
    <property type="entry name" value="P-loop containing nucleoside triphosphate hydrolases"/>
    <property type="match status" value="1"/>
</dbReference>
<evidence type="ECO:0000313" key="9">
    <source>
        <dbReference type="Proteomes" id="UP001235094"/>
    </source>
</evidence>
<keyword evidence="5" id="KW-0239">DNA-directed DNA polymerase</keyword>
<dbReference type="RefSeq" id="WP_306889875.1">
    <property type="nucleotide sequence ID" value="NZ_JAUSVR010000005.1"/>
</dbReference>
<evidence type="ECO:0000313" key="8">
    <source>
        <dbReference type="EMBL" id="MDQ0511179.1"/>
    </source>
</evidence>
<evidence type="ECO:0000256" key="6">
    <source>
        <dbReference type="ARBA" id="ARBA00034754"/>
    </source>
</evidence>
<sequence length="341" mass="35880">MVAVRPAEVEATLTRIDPLRPILLLFGPDIGLVRERARAYLARAAANSTDPFGITRLDGDEISGDPGRLVDEAGTVALFGGRRVVSLRVGARNVVPAVEALLAVPPTDAIVVIEAGDLKRGTGLRALCEASPHALAIACYADTDRDLSRLIDTMTAEAGQPIDRDARAELMGLLGSDRLASRGEIGKLLLYAAGEPRITAEHVRAIVGDASSLALDEIVDSAFAGMNAEMSSAFVKATQEGMRADIVLGAVCRGAQALHQLRLAVEAGAGVERAMDAARPALHFRRKPLIEKALRSWSAARLQAALLTLDDALLAARRSAALGPALAERALFQLAAAARRG</sequence>
<comment type="caution">
    <text evidence="8">The sequence shown here is derived from an EMBL/GenBank/DDBJ whole genome shotgun (WGS) entry which is preliminary data.</text>
</comment>
<evidence type="ECO:0000256" key="4">
    <source>
        <dbReference type="ARBA" id="ARBA00022705"/>
    </source>
</evidence>
<name>A0ABU0LR55_9HYPH</name>
<evidence type="ECO:0000256" key="1">
    <source>
        <dbReference type="ARBA" id="ARBA00012417"/>
    </source>
</evidence>
<dbReference type="GO" id="GO:0003887">
    <property type="term" value="F:DNA-directed DNA polymerase activity"/>
    <property type="evidence" value="ECO:0007669"/>
    <property type="project" value="UniProtKB-EC"/>
</dbReference>
<proteinExistence type="inferred from homology"/>
<accession>A0ABU0LR55</accession>
<evidence type="ECO:0000256" key="3">
    <source>
        <dbReference type="ARBA" id="ARBA00022695"/>
    </source>
</evidence>
<keyword evidence="9" id="KW-1185">Reference proteome</keyword>
<organism evidence="8 9">
    <name type="scientific">Ancylobacter amanitiformis</name>
    <dbReference type="NCBI Taxonomy" id="217069"/>
    <lineage>
        <taxon>Bacteria</taxon>
        <taxon>Pseudomonadati</taxon>
        <taxon>Pseudomonadota</taxon>
        <taxon>Alphaproteobacteria</taxon>
        <taxon>Hyphomicrobiales</taxon>
        <taxon>Xanthobacteraceae</taxon>
        <taxon>Ancylobacter</taxon>
    </lineage>
</organism>
<dbReference type="InterPro" id="IPR008921">
    <property type="entry name" value="DNA_pol3_clamp-load_cplx_C"/>
</dbReference>
<reference evidence="8 9" key="1">
    <citation type="submission" date="2023-07" db="EMBL/GenBank/DDBJ databases">
        <title>Genomic Encyclopedia of Type Strains, Phase IV (KMG-IV): sequencing the most valuable type-strain genomes for metagenomic binning, comparative biology and taxonomic classification.</title>
        <authorList>
            <person name="Goeker M."/>
        </authorList>
    </citation>
    <scope>NUCLEOTIDE SEQUENCE [LARGE SCALE GENOMIC DNA]</scope>
    <source>
        <strain evidence="8 9">DSM 15561</strain>
    </source>
</reference>
<evidence type="ECO:0000256" key="7">
    <source>
        <dbReference type="ARBA" id="ARBA00049244"/>
    </source>
</evidence>
<protein>
    <recommendedName>
        <fullName evidence="1">DNA-directed DNA polymerase</fullName>
        <ecNumber evidence="1">2.7.7.7</ecNumber>
    </recommendedName>
</protein>
<evidence type="ECO:0000256" key="2">
    <source>
        <dbReference type="ARBA" id="ARBA00022679"/>
    </source>
</evidence>
<keyword evidence="2 8" id="KW-0808">Transferase</keyword>
<gene>
    <name evidence="8" type="ORF">QOZ99_002075</name>
</gene>
<keyword evidence="4" id="KW-0235">DNA replication</keyword>
<comment type="catalytic activity">
    <reaction evidence="7">
        <text>DNA(n) + a 2'-deoxyribonucleoside 5'-triphosphate = DNA(n+1) + diphosphate</text>
        <dbReference type="Rhea" id="RHEA:22508"/>
        <dbReference type="Rhea" id="RHEA-COMP:17339"/>
        <dbReference type="Rhea" id="RHEA-COMP:17340"/>
        <dbReference type="ChEBI" id="CHEBI:33019"/>
        <dbReference type="ChEBI" id="CHEBI:61560"/>
        <dbReference type="ChEBI" id="CHEBI:173112"/>
        <dbReference type="EC" id="2.7.7.7"/>
    </reaction>
</comment>
<dbReference type="Gene3D" id="3.40.50.300">
    <property type="entry name" value="P-loop containing nucleotide triphosphate hydrolases"/>
    <property type="match status" value="1"/>
</dbReference>
<dbReference type="Gene3D" id="1.20.272.10">
    <property type="match status" value="1"/>
</dbReference>
<comment type="similarity">
    <text evidence="6">Belongs to the DNA polymerase HolA subunit family.</text>
</comment>
<dbReference type="SUPFAM" id="SSF48019">
    <property type="entry name" value="post-AAA+ oligomerization domain-like"/>
    <property type="match status" value="1"/>
</dbReference>